<feature type="region of interest" description="Disordered" evidence="6">
    <location>
        <begin position="142"/>
        <end position="203"/>
    </location>
</feature>
<keyword evidence="10" id="KW-1185">Reference proteome</keyword>
<comment type="similarity">
    <text evidence="1">Belongs to the eukaryotic initiation factor 4G family.</text>
</comment>
<evidence type="ECO:0000259" key="7">
    <source>
        <dbReference type="PROSITE" id="PS51363"/>
    </source>
</evidence>
<dbReference type="PROSITE" id="PS51366">
    <property type="entry name" value="MI"/>
    <property type="match status" value="1"/>
</dbReference>
<feature type="region of interest" description="Disordered" evidence="6">
    <location>
        <begin position="307"/>
        <end position="370"/>
    </location>
</feature>
<dbReference type="SMART" id="SM00515">
    <property type="entry name" value="eIF5C"/>
    <property type="match status" value="1"/>
</dbReference>
<keyword evidence="5" id="KW-0648">Protein biosynthesis</keyword>
<feature type="compositionally biased region" description="Basic and acidic residues" evidence="6">
    <location>
        <begin position="415"/>
        <end position="430"/>
    </location>
</feature>
<dbReference type="InterPro" id="IPR016024">
    <property type="entry name" value="ARM-type_fold"/>
</dbReference>
<reference evidence="9 10" key="1">
    <citation type="journal article" date="2018" name="J. Allergy Clin. Immunol.">
        <title>High-quality assembly of Dermatophagoides pteronyssinus genome and transcriptome reveals a wide range of novel allergens.</title>
        <authorList>
            <person name="Liu X.Y."/>
            <person name="Yang K.Y."/>
            <person name="Wang M.Q."/>
            <person name="Kwok J.S."/>
            <person name="Zeng X."/>
            <person name="Yang Z."/>
            <person name="Xiao X.J."/>
            <person name="Lau C.P."/>
            <person name="Li Y."/>
            <person name="Huang Z.M."/>
            <person name="Ba J.G."/>
            <person name="Yim A.K."/>
            <person name="Ouyang C.Y."/>
            <person name="Ngai S.M."/>
            <person name="Chan T.F."/>
            <person name="Leung E.L."/>
            <person name="Liu L."/>
            <person name="Liu Z.G."/>
            <person name="Tsui S.K."/>
        </authorList>
    </citation>
    <scope>NUCLEOTIDE SEQUENCE [LARGE SCALE GENOMIC DNA]</scope>
    <source>
        <strain evidence="9">Derp</strain>
    </source>
</reference>
<dbReference type="InterPro" id="IPR003891">
    <property type="entry name" value="Initiation_fac_eIF4g_MI"/>
</dbReference>
<feature type="compositionally biased region" description="Low complexity" evidence="6">
    <location>
        <begin position="485"/>
        <end position="502"/>
    </location>
</feature>
<evidence type="ECO:0000259" key="8">
    <source>
        <dbReference type="PROSITE" id="PS51366"/>
    </source>
</evidence>
<keyword evidence="3" id="KW-0597">Phosphoprotein</keyword>
<gene>
    <name evidence="9" type="primary">EIF4G1</name>
    <name evidence="9" type="ORF">DERP_006680</name>
</gene>
<evidence type="ECO:0000256" key="4">
    <source>
        <dbReference type="ARBA" id="ARBA00022845"/>
    </source>
</evidence>
<dbReference type="EMBL" id="NJHN03000129">
    <property type="protein sequence ID" value="KAH9412713.1"/>
    <property type="molecule type" value="Genomic_DNA"/>
</dbReference>
<dbReference type="Pfam" id="PF02847">
    <property type="entry name" value="MA3"/>
    <property type="match status" value="1"/>
</dbReference>
<evidence type="ECO:0000256" key="6">
    <source>
        <dbReference type="SAM" id="MobiDB-lite"/>
    </source>
</evidence>
<keyword evidence="4" id="KW-0810">Translation regulation</keyword>
<feature type="region of interest" description="Disordered" evidence="6">
    <location>
        <begin position="1204"/>
        <end position="1321"/>
    </location>
</feature>
<accession>A0ABQ8IQW8</accession>
<dbReference type="SUPFAM" id="SSF48371">
    <property type="entry name" value="ARM repeat"/>
    <property type="match status" value="3"/>
</dbReference>
<dbReference type="PROSITE" id="PS51363">
    <property type="entry name" value="W2"/>
    <property type="match status" value="1"/>
</dbReference>
<feature type="compositionally biased region" description="Polar residues" evidence="6">
    <location>
        <begin position="701"/>
        <end position="710"/>
    </location>
</feature>
<feature type="region of interest" description="Disordered" evidence="6">
    <location>
        <begin position="1143"/>
        <end position="1168"/>
    </location>
</feature>
<sequence length="1660" mass="186820">MNSNQKSISKHRTGGGGGQSQSNQRNDYQRSNQDRYQSHGMRANNSNVSQACINAAAMNTAAAMQNSMGQPQLMRNYAPNQTQPALIGHQPTNIQMNHLNQQQQQQPTGGVGGPNVVSSQQAMSGMINAAAAAAAQQQRFPPYSVTTAQAQPQQQQRIQSNHPNSNRQSYNHPMRAGAGGSGGGANNTGAQSGGSHIPNHHHNNISYTTIPPSAAASIPGFTYAAAQNPTYYHPHHHPGSFHHQNQFSMATPVQQMQYGYPHMYYLHDCMYLKLCILFSFSNNDNDYYLDSRYPYIQSNLPQAVPVATSTDLSNQSTGGSYKPNDVQHHQQQQQQPGSAGQQQQQQQLQHQQQQLPMPIQPQPIKQQREKRPLEIYDEKGVKMDLVQLASEAKNKPAVTSQSNNNNNDTPNVVDNRSKSEKNVDNLKKTELNGPVKNENNDKSLNTTVVSSKNDDKTIGDDNNENKGHDNSLTSVVADSKPNEIQKQQQTTPTTPLSSSESSVAGDGHPNKSSCDMNNEPTISSTSTADSSSSSSSILSDSQNQSTINVVDEITEKVDKMVLNNNNDDDNSTTSTMDGDFVKVTGGDGDNVVDGTAVAAAAAAAVVIDGDNKESLEIDSTTSNDENNKSSKTVPVTTKDVVEELSSKIHQTTLNTTGDMESSFEIIDHINTTPSEASTPTNTSTISAAAAATVEMPIVNHDGNSNNNSRDGTPESLSSKSKSKPANIVGNKDAAAAAETAANNKSIVIDSRQYSRDALLQLRSNATELDLTNSNQENVRDIIRKPSQNIPDILFPMYAQQNRSMNDNTLQYRNKSMVQQSRRPSQPSRNYSDQKSRKIMSTSLHSDYPINSDEWRPGKIQSNDPAEIETANLLKTVRSILNKLTPQNYHTLVTQFKALKIDSKDRLVRVIDLIFDKAVAEPAFIVQYAGFCSELIHIKVNEENDQNNKIEQVKFKNLLISKCQKTFFDDMYSNIKDLIEEVKTTEDPEKRKVLEEQLEDEKMHARKRSVGNIKFIAELFKINMLNASIMFSCFEYLLKHFIDHNHEEYIECLCALITNIGQNLTEQIRIKYPDHIPKFDKIFNQLEKIYNEELDAKVSPRIRFMILDLLDLRKNQWIPRRKTEGPKLIAQVHADMEMQQRLKNESANEMKKRQKQQQQQHQQHQYQNNAQNNDEWQQVNKRKSHHTNVPTKNLNFAVFRNFTSSSGTKNDQSNSSFSMFTSGSHGGSTSGTQSRSSSTNYENKNSGSSSNDKNQRTFHDSLNAKNYPQRGRDERKVSDVTNYNLDKHHRSDSQQSLKSSSSITANLSPTPRSDSMDNLRSTNVNVMPDLDPVQFQLKVDTTLKKYLDKQDYDDTYKEVQSFCSKTKCADFIAESILLAIDKTSQKCNPRERWGQFLGQFFCSSFCENTDIFESLKTVFAQYEDIKMDLPNFFQFVAEVIAYASLIIYEKGSTIGLKNDIMKAVEKAYNEISGSECALFRDHLLKLIEQKNKQCFSEMKPYFHSAQHAELDEYNKLDEIIDEYMVSDDLDQLKLKIKENFSKSENDEKFKCALYYKPLYACFKNHQNSVNDNATCKKLDKIKNLIKSFVNDKNDELLFLAKCETLFVDLNHPQKLLFEIFTYLHDNKLIQNESFLHWGESKKTSPIALMNVQRFMENLNKK</sequence>
<feature type="compositionally biased region" description="Low complexity" evidence="6">
    <location>
        <begin position="1212"/>
        <end position="1222"/>
    </location>
</feature>
<evidence type="ECO:0000256" key="3">
    <source>
        <dbReference type="ARBA" id="ARBA00022553"/>
    </source>
</evidence>
<evidence type="ECO:0000256" key="1">
    <source>
        <dbReference type="ARBA" id="ARBA00005775"/>
    </source>
</evidence>
<dbReference type="Gene3D" id="1.25.40.180">
    <property type="match status" value="3"/>
</dbReference>
<keyword evidence="2 9" id="KW-0396">Initiation factor</keyword>
<dbReference type="PANTHER" id="PTHR23253:SF78">
    <property type="entry name" value="EUKARYOTIC TRANSLATION INITIATION FACTOR 4G1, ISOFORM B-RELATED"/>
    <property type="match status" value="1"/>
</dbReference>
<feature type="compositionally biased region" description="Low complexity" evidence="6">
    <location>
        <begin position="1292"/>
        <end position="1301"/>
    </location>
</feature>
<feature type="region of interest" description="Disordered" evidence="6">
    <location>
        <begin position="698"/>
        <end position="726"/>
    </location>
</feature>
<feature type="region of interest" description="Disordered" evidence="6">
    <location>
        <begin position="1"/>
        <end position="44"/>
    </location>
</feature>
<name>A0ABQ8IQW8_DERPT</name>
<feature type="compositionally biased region" description="Low complexity" evidence="6">
    <location>
        <begin position="521"/>
        <end position="546"/>
    </location>
</feature>
<comment type="caution">
    <text evidence="9">The sequence shown here is derived from an EMBL/GenBank/DDBJ whole genome shotgun (WGS) entry which is preliminary data.</text>
</comment>
<feature type="compositionally biased region" description="Basic and acidic residues" evidence="6">
    <location>
        <begin position="452"/>
        <end position="469"/>
    </location>
</feature>
<feature type="compositionally biased region" description="Low complexity" evidence="6">
    <location>
        <begin position="1155"/>
        <end position="1168"/>
    </location>
</feature>
<feature type="compositionally biased region" description="Polar residues" evidence="6">
    <location>
        <begin position="510"/>
        <end position="520"/>
    </location>
</feature>
<proteinExistence type="inferred from homology"/>
<feature type="compositionally biased region" description="Polar residues" evidence="6">
    <location>
        <begin position="307"/>
        <end position="319"/>
    </location>
</feature>
<protein>
    <submittedName>
        <fullName evidence="9">Eukaryotic translation initiation factor 4 gamma 1</fullName>
    </submittedName>
</protein>
<organism evidence="9 10">
    <name type="scientific">Dermatophagoides pteronyssinus</name>
    <name type="common">European house dust mite</name>
    <dbReference type="NCBI Taxonomy" id="6956"/>
    <lineage>
        <taxon>Eukaryota</taxon>
        <taxon>Metazoa</taxon>
        <taxon>Ecdysozoa</taxon>
        <taxon>Arthropoda</taxon>
        <taxon>Chelicerata</taxon>
        <taxon>Arachnida</taxon>
        <taxon>Acari</taxon>
        <taxon>Acariformes</taxon>
        <taxon>Sarcoptiformes</taxon>
        <taxon>Astigmata</taxon>
        <taxon>Psoroptidia</taxon>
        <taxon>Analgoidea</taxon>
        <taxon>Pyroglyphidae</taxon>
        <taxon>Dermatophagoidinae</taxon>
        <taxon>Dermatophagoides</taxon>
    </lineage>
</organism>
<feature type="compositionally biased region" description="Polar residues" evidence="6">
    <location>
        <begin position="1302"/>
        <end position="1321"/>
    </location>
</feature>
<dbReference type="SMART" id="SM00543">
    <property type="entry name" value="MIF4G"/>
    <property type="match status" value="1"/>
</dbReference>
<dbReference type="InterPro" id="IPR003890">
    <property type="entry name" value="MIF4G-like_typ-3"/>
</dbReference>
<feature type="domain" description="W2" evidence="7">
    <location>
        <begin position="1487"/>
        <end position="1660"/>
    </location>
</feature>
<feature type="domain" description="MI" evidence="8">
    <location>
        <begin position="1333"/>
        <end position="1458"/>
    </location>
</feature>
<feature type="compositionally biased region" description="Low complexity" evidence="6">
    <location>
        <begin position="403"/>
        <end position="414"/>
    </location>
</feature>
<feature type="compositionally biased region" description="Low complexity" evidence="6">
    <location>
        <begin position="1229"/>
        <end position="1251"/>
    </location>
</feature>
<dbReference type="GO" id="GO:0003743">
    <property type="term" value="F:translation initiation factor activity"/>
    <property type="evidence" value="ECO:0007669"/>
    <property type="project" value="UniProtKB-KW"/>
</dbReference>
<evidence type="ECO:0000256" key="5">
    <source>
        <dbReference type="ARBA" id="ARBA00022917"/>
    </source>
</evidence>
<feature type="compositionally biased region" description="Polar residues" evidence="6">
    <location>
        <begin position="160"/>
        <end position="171"/>
    </location>
</feature>
<feature type="compositionally biased region" description="Low complexity" evidence="6">
    <location>
        <begin position="329"/>
        <end position="365"/>
    </location>
</feature>
<feature type="compositionally biased region" description="Gly residues" evidence="6">
    <location>
        <begin position="177"/>
        <end position="186"/>
    </location>
</feature>
<reference evidence="9 10" key="2">
    <citation type="journal article" date="2022" name="Mol. Biol. Evol.">
        <title>Comparative Genomics Reveals Insights into the Divergent Evolution of Astigmatic Mites and Household Pest Adaptations.</title>
        <authorList>
            <person name="Xiong Q."/>
            <person name="Wan A.T."/>
            <person name="Liu X."/>
            <person name="Fung C.S."/>
            <person name="Xiao X."/>
            <person name="Malainual N."/>
            <person name="Hou J."/>
            <person name="Wang L."/>
            <person name="Wang M."/>
            <person name="Yang K.Y."/>
            <person name="Cui Y."/>
            <person name="Leung E.L."/>
            <person name="Nong W."/>
            <person name="Shin S.K."/>
            <person name="Au S.W."/>
            <person name="Jeong K.Y."/>
            <person name="Chew F.T."/>
            <person name="Hui J.H."/>
            <person name="Leung T.F."/>
            <person name="Tungtrongchitr A."/>
            <person name="Zhong N."/>
            <person name="Liu Z."/>
            <person name="Tsui S.K."/>
        </authorList>
    </citation>
    <scope>NUCLEOTIDE SEQUENCE [LARGE SCALE GENOMIC DNA]</scope>
    <source>
        <strain evidence="9">Derp</strain>
    </source>
</reference>
<dbReference type="Pfam" id="PF02854">
    <property type="entry name" value="MIF4G"/>
    <property type="match status" value="1"/>
</dbReference>
<feature type="compositionally biased region" description="Polar residues" evidence="6">
    <location>
        <begin position="442"/>
        <end position="451"/>
    </location>
</feature>
<dbReference type="PANTHER" id="PTHR23253">
    <property type="entry name" value="EUKARYOTIC TRANSLATION INITIATION FACTOR 4 GAMMA"/>
    <property type="match status" value="1"/>
</dbReference>
<dbReference type="InterPro" id="IPR003307">
    <property type="entry name" value="W2_domain"/>
</dbReference>
<evidence type="ECO:0000313" key="10">
    <source>
        <dbReference type="Proteomes" id="UP000887458"/>
    </source>
</evidence>
<dbReference type="Proteomes" id="UP000887458">
    <property type="component" value="Unassembled WGS sequence"/>
</dbReference>
<evidence type="ECO:0000256" key="2">
    <source>
        <dbReference type="ARBA" id="ARBA00022540"/>
    </source>
</evidence>
<feature type="region of interest" description="Disordered" evidence="6">
    <location>
        <begin position="393"/>
        <end position="546"/>
    </location>
</feature>
<feature type="region of interest" description="Disordered" evidence="6">
    <location>
        <begin position="814"/>
        <end position="836"/>
    </location>
</feature>
<evidence type="ECO:0000313" key="9">
    <source>
        <dbReference type="EMBL" id="KAH9412713.1"/>
    </source>
</evidence>
<feature type="compositionally biased region" description="Low complexity" evidence="6">
    <location>
        <begin position="149"/>
        <end position="159"/>
    </location>
</feature>